<feature type="transmembrane region" description="Helical" evidence="5">
    <location>
        <begin position="237"/>
        <end position="262"/>
    </location>
</feature>
<feature type="transmembrane region" description="Helical" evidence="5">
    <location>
        <begin position="163"/>
        <end position="182"/>
    </location>
</feature>
<name>A0ABW8STH9_9CLOT</name>
<evidence type="ECO:0000259" key="6">
    <source>
        <dbReference type="Pfam" id="PF00324"/>
    </source>
</evidence>
<feature type="transmembrane region" description="Helical" evidence="5">
    <location>
        <begin position="54"/>
        <end position="72"/>
    </location>
</feature>
<evidence type="ECO:0000256" key="4">
    <source>
        <dbReference type="ARBA" id="ARBA00023136"/>
    </source>
</evidence>
<feature type="transmembrane region" description="Helical" evidence="5">
    <location>
        <begin position="335"/>
        <end position="355"/>
    </location>
</feature>
<dbReference type="EMBL" id="JBJHZX010000039">
    <property type="protein sequence ID" value="MFL0197865.1"/>
    <property type="molecule type" value="Genomic_DNA"/>
</dbReference>
<evidence type="ECO:0000256" key="2">
    <source>
        <dbReference type="ARBA" id="ARBA00022692"/>
    </source>
</evidence>
<accession>A0ABW8STH9</accession>
<evidence type="ECO:0000256" key="5">
    <source>
        <dbReference type="SAM" id="Phobius"/>
    </source>
</evidence>
<feature type="transmembrane region" description="Helical" evidence="5">
    <location>
        <begin position="429"/>
        <end position="449"/>
    </location>
</feature>
<feature type="transmembrane region" description="Helical" evidence="5">
    <location>
        <begin position="402"/>
        <end position="423"/>
    </location>
</feature>
<proteinExistence type="predicted"/>
<feature type="transmembrane region" description="Helical" evidence="5">
    <location>
        <begin position="130"/>
        <end position="151"/>
    </location>
</feature>
<dbReference type="Pfam" id="PF00324">
    <property type="entry name" value="AA_permease"/>
    <property type="match status" value="1"/>
</dbReference>
<dbReference type="PIRSF" id="PIRSF006060">
    <property type="entry name" value="AA_transporter"/>
    <property type="match status" value="1"/>
</dbReference>
<evidence type="ECO:0000256" key="3">
    <source>
        <dbReference type="ARBA" id="ARBA00022989"/>
    </source>
</evidence>
<reference evidence="7 8" key="1">
    <citation type="submission" date="2024-11" db="EMBL/GenBank/DDBJ databases">
        <authorList>
            <person name="Heng Y.C."/>
            <person name="Lim A.C.H."/>
            <person name="Lee J.K.Y."/>
            <person name="Kittelmann S."/>
        </authorList>
    </citation>
    <scope>NUCLEOTIDE SEQUENCE [LARGE SCALE GENOMIC DNA]</scope>
    <source>
        <strain evidence="7 8">WILCCON 0269</strain>
    </source>
</reference>
<feature type="transmembrane region" description="Helical" evidence="5">
    <location>
        <begin position="367"/>
        <end position="390"/>
    </location>
</feature>
<dbReference type="InterPro" id="IPR050367">
    <property type="entry name" value="APC_superfamily"/>
</dbReference>
<feature type="transmembrane region" description="Helical" evidence="5">
    <location>
        <begin position="202"/>
        <end position="225"/>
    </location>
</feature>
<dbReference type="PANTHER" id="PTHR42770:SF11">
    <property type="entry name" value="INNER MEMBRANE TRANSPORT PROTEIN YBAT"/>
    <property type="match status" value="1"/>
</dbReference>
<gene>
    <name evidence="7" type="ORF">ACJDU8_20175</name>
</gene>
<organism evidence="7 8">
    <name type="scientific">Candidatus Clostridium eludens</name>
    <dbReference type="NCBI Taxonomy" id="3381663"/>
    <lineage>
        <taxon>Bacteria</taxon>
        <taxon>Bacillati</taxon>
        <taxon>Bacillota</taxon>
        <taxon>Clostridia</taxon>
        <taxon>Eubacteriales</taxon>
        <taxon>Clostridiaceae</taxon>
        <taxon>Clostridium</taxon>
    </lineage>
</organism>
<dbReference type="RefSeq" id="WP_406793969.1">
    <property type="nucleotide sequence ID" value="NZ_JBJHZX010000039.1"/>
</dbReference>
<evidence type="ECO:0000256" key="1">
    <source>
        <dbReference type="ARBA" id="ARBA00004141"/>
    </source>
</evidence>
<keyword evidence="4 5" id="KW-0472">Membrane</keyword>
<evidence type="ECO:0000313" key="7">
    <source>
        <dbReference type="EMBL" id="MFL0197865.1"/>
    </source>
</evidence>
<feature type="transmembrane region" description="Helical" evidence="5">
    <location>
        <begin position="282"/>
        <end position="314"/>
    </location>
</feature>
<keyword evidence="8" id="KW-1185">Reference proteome</keyword>
<keyword evidence="3 5" id="KW-1133">Transmembrane helix</keyword>
<dbReference type="InterPro" id="IPR004841">
    <property type="entry name" value="AA-permease/SLC12A_dom"/>
</dbReference>
<feature type="domain" description="Amino acid permease/ SLC12A" evidence="6">
    <location>
        <begin position="26"/>
        <end position="396"/>
    </location>
</feature>
<sequence>MNVTAENSNLKSGLKEQCLNFSEVIGQSIANIAPSVGPALGIPMVYASSGNGTWLTYIFATFAVLLVGYHINQFAKRSSSPGSLYTYVADGLGSGAGFLSGWSLVIAYMLTGCATLAGFSNYVNVVGSYFGIKLPAIGIVLVGLLIAGYLVYKDVSLSAKFMLILEGISLALIFTLGIIVLSKNGFRPDMTQIKLQGVSFNSLRLGLVLAFFSFVGFESATSLGAEAKSPLKNIPKAVIISAIFVGVLFVVFSYIEVMGFVGSPTKLSESTAPLNYLADHNGVGFMGIIIAIGSMVSFWSCAVACITAAARILMSMAKDNILHPSLGETHAKNNTPHVSIGVILIIIFIIPAILLAKGSKEMDIFGWLGTIATLGFLFSYAMILLSVPPFLHRIKELKPKDVIIAIFSTLILSIPIIGSVYPLPAYPYSLFPFLFLAWLILGGSWYAIMNVYKQGKANKNAGFYTKKQKMSDNREAS</sequence>
<protein>
    <submittedName>
        <fullName evidence="7">APC family permease</fullName>
    </submittedName>
</protein>
<comment type="caution">
    <text evidence="7">The sequence shown here is derived from an EMBL/GenBank/DDBJ whole genome shotgun (WGS) entry which is preliminary data.</text>
</comment>
<evidence type="ECO:0000313" key="8">
    <source>
        <dbReference type="Proteomes" id="UP001623660"/>
    </source>
</evidence>
<dbReference type="Gene3D" id="1.20.1740.10">
    <property type="entry name" value="Amino acid/polyamine transporter I"/>
    <property type="match status" value="1"/>
</dbReference>
<dbReference type="PANTHER" id="PTHR42770">
    <property type="entry name" value="AMINO ACID TRANSPORTER-RELATED"/>
    <property type="match status" value="1"/>
</dbReference>
<keyword evidence="2 5" id="KW-0812">Transmembrane</keyword>
<feature type="transmembrane region" description="Helical" evidence="5">
    <location>
        <begin position="84"/>
        <end position="110"/>
    </location>
</feature>
<comment type="subcellular location">
    <subcellularLocation>
        <location evidence="1">Membrane</location>
        <topology evidence="1">Multi-pass membrane protein</topology>
    </subcellularLocation>
</comment>
<dbReference type="Proteomes" id="UP001623660">
    <property type="component" value="Unassembled WGS sequence"/>
</dbReference>